<reference evidence="3" key="1">
    <citation type="submission" date="2017-04" db="EMBL/GenBank/DDBJ databases">
        <authorList>
            <person name="Varghese N."/>
            <person name="Submissions S."/>
        </authorList>
    </citation>
    <scope>NUCLEOTIDE SEQUENCE [LARGE SCALE GENOMIC DNA]</scope>
    <source>
        <strain evidence="3">RKEM611</strain>
    </source>
</reference>
<proteinExistence type="predicted"/>
<name>A0A1Y6B7T7_9BACT</name>
<organism evidence="2 3">
    <name type="scientific">Pseudobacteriovorax antillogorgiicola</name>
    <dbReference type="NCBI Taxonomy" id="1513793"/>
    <lineage>
        <taxon>Bacteria</taxon>
        <taxon>Pseudomonadati</taxon>
        <taxon>Bdellovibrionota</taxon>
        <taxon>Oligoflexia</taxon>
        <taxon>Oligoflexales</taxon>
        <taxon>Pseudobacteriovoracaceae</taxon>
        <taxon>Pseudobacteriovorax</taxon>
    </lineage>
</organism>
<keyword evidence="3" id="KW-1185">Reference proteome</keyword>
<evidence type="ECO:0000313" key="3">
    <source>
        <dbReference type="Proteomes" id="UP000192907"/>
    </source>
</evidence>
<keyword evidence="1" id="KW-0472">Membrane</keyword>
<accession>A0A1Y6B7T7</accession>
<protein>
    <submittedName>
        <fullName evidence="2">Uncharacterized protein</fullName>
    </submittedName>
</protein>
<feature type="transmembrane region" description="Helical" evidence="1">
    <location>
        <begin position="6"/>
        <end position="26"/>
    </location>
</feature>
<keyword evidence="1" id="KW-0812">Transmembrane</keyword>
<sequence length="80" mass="9296">MSAILRWIGTHLLTAVFWVFVLSINYDGRTLFSYAHETIIQNDIVRALDEELEDLWVRVYETARITFAELSAPDDNEASY</sequence>
<dbReference type="AlphaFoldDB" id="A0A1Y6B7T7"/>
<dbReference type="RefSeq" id="WP_132314589.1">
    <property type="nucleotide sequence ID" value="NZ_FWZT01000001.1"/>
</dbReference>
<evidence type="ECO:0000256" key="1">
    <source>
        <dbReference type="SAM" id="Phobius"/>
    </source>
</evidence>
<evidence type="ECO:0000313" key="2">
    <source>
        <dbReference type="EMBL" id="SME89698.1"/>
    </source>
</evidence>
<keyword evidence="1" id="KW-1133">Transmembrane helix</keyword>
<dbReference type="EMBL" id="FWZT01000001">
    <property type="protein sequence ID" value="SME89698.1"/>
    <property type="molecule type" value="Genomic_DNA"/>
</dbReference>
<gene>
    <name evidence="2" type="ORF">SAMN06296036_101289</name>
</gene>
<dbReference type="STRING" id="1513793.SAMN06296036_101289"/>
<dbReference type="Proteomes" id="UP000192907">
    <property type="component" value="Unassembled WGS sequence"/>
</dbReference>